<dbReference type="OrthoDB" id="8062037at2759"/>
<evidence type="ECO:0000256" key="13">
    <source>
        <dbReference type="SAM" id="SignalP"/>
    </source>
</evidence>
<dbReference type="GO" id="GO:0061630">
    <property type="term" value="F:ubiquitin protein ligase activity"/>
    <property type="evidence" value="ECO:0007669"/>
    <property type="project" value="UniProtKB-EC"/>
</dbReference>
<evidence type="ECO:0000256" key="3">
    <source>
        <dbReference type="ARBA" id="ARBA00012483"/>
    </source>
</evidence>
<keyword evidence="6 10" id="KW-0863">Zinc-finger</keyword>
<feature type="signal peptide" evidence="13">
    <location>
        <begin position="1"/>
        <end position="26"/>
    </location>
</feature>
<keyword evidence="7" id="KW-0862">Zinc</keyword>
<dbReference type="PANTHER" id="PTHR47168">
    <property type="entry name" value="RING ZINC FINGER DOMAIN SUPERFAMILY PROTEIN-RELATED"/>
    <property type="match status" value="1"/>
</dbReference>
<dbReference type="EMBL" id="RBNI01028545">
    <property type="protein sequence ID" value="RUO95544.1"/>
    <property type="molecule type" value="Genomic_DNA"/>
</dbReference>
<dbReference type="PROSITE" id="PS50089">
    <property type="entry name" value="ZF_RING_2"/>
    <property type="match status" value="1"/>
</dbReference>
<feature type="domain" description="RING-type" evidence="14">
    <location>
        <begin position="227"/>
        <end position="269"/>
    </location>
</feature>
<dbReference type="InterPro" id="IPR046450">
    <property type="entry name" value="PA_dom_sf"/>
</dbReference>
<reference evidence="15 16" key="1">
    <citation type="journal article" date="2018" name="New Phytol.">
        <title>Phylogenomics of Endogonaceae and evolution of mycorrhizas within Mucoromycota.</title>
        <authorList>
            <person name="Chang Y."/>
            <person name="Desiro A."/>
            <person name="Na H."/>
            <person name="Sandor L."/>
            <person name="Lipzen A."/>
            <person name="Clum A."/>
            <person name="Barry K."/>
            <person name="Grigoriev I.V."/>
            <person name="Martin F.M."/>
            <person name="Stajich J.E."/>
            <person name="Smith M.E."/>
            <person name="Bonito G."/>
            <person name="Spatafora J.W."/>
        </authorList>
    </citation>
    <scope>NUCLEOTIDE SEQUENCE [LARGE SCALE GENOMIC DNA]</scope>
    <source>
        <strain evidence="15 16">GMNB39</strain>
    </source>
</reference>
<comment type="subcellular location">
    <subcellularLocation>
        <location evidence="2">Membrane</location>
        <topology evidence="2">Single-pass membrane protein</topology>
    </subcellularLocation>
</comment>
<evidence type="ECO:0000256" key="7">
    <source>
        <dbReference type="ARBA" id="ARBA00022833"/>
    </source>
</evidence>
<dbReference type="Pfam" id="PF13639">
    <property type="entry name" value="zf-RING_2"/>
    <property type="match status" value="1"/>
</dbReference>
<keyword evidence="9 12" id="KW-0472">Membrane</keyword>
<protein>
    <recommendedName>
        <fullName evidence="3">RING-type E3 ubiquitin transferase</fullName>
        <ecNumber evidence="3">2.3.2.27</ecNumber>
    </recommendedName>
</protein>
<dbReference type="InterPro" id="IPR001841">
    <property type="entry name" value="Znf_RING"/>
</dbReference>
<evidence type="ECO:0000256" key="12">
    <source>
        <dbReference type="SAM" id="Phobius"/>
    </source>
</evidence>
<dbReference type="Gene3D" id="3.50.30.30">
    <property type="match status" value="1"/>
</dbReference>
<dbReference type="InterPro" id="IPR013083">
    <property type="entry name" value="Znf_RING/FYVE/PHD"/>
</dbReference>
<keyword evidence="16" id="KW-1185">Reference proteome</keyword>
<evidence type="ECO:0000256" key="5">
    <source>
        <dbReference type="ARBA" id="ARBA00022723"/>
    </source>
</evidence>
<dbReference type="FunFam" id="3.30.40.10:FF:000388">
    <property type="entry name" value="Putative RING zinc finger domain superfamily protein"/>
    <property type="match status" value="1"/>
</dbReference>
<comment type="caution">
    <text evidence="15">The sequence shown here is derived from an EMBL/GenBank/DDBJ whole genome shotgun (WGS) entry which is preliminary data.</text>
</comment>
<sequence>MTPRPLQILLCILSLGILLTTRTAEATIVVVATNDSYVDRIAAFGPRLSEEGLFGYLIPVPEPYHDGCQIVQAPYDNWIALIERGHCAFIDKVRNMQASGAIAVVVGDNEHNGLITMYAPGDTSDVTIPSVFVSQHQYRALLSLSKVFESPMLVHLVKDDLLPWPLLDILILVILSPLVMMFFIYMLWRIRQRERRRRDLAPPNVVENLPTKIFFVSKRRGNEPEECAICLEDYVDEDELRVLPCKHEFHVTCIDGWLTTRKKFCPICKRDICQTESTEQTPLLEGASQSQPAEPSPV</sequence>
<evidence type="ECO:0000256" key="11">
    <source>
        <dbReference type="SAM" id="MobiDB-lite"/>
    </source>
</evidence>
<evidence type="ECO:0000256" key="4">
    <source>
        <dbReference type="ARBA" id="ARBA00022692"/>
    </source>
</evidence>
<dbReference type="PANTHER" id="PTHR47168:SF1">
    <property type="entry name" value="OS02G0798600 PROTEIN"/>
    <property type="match status" value="1"/>
</dbReference>
<keyword evidence="13" id="KW-0732">Signal</keyword>
<dbReference type="GO" id="GO:0008270">
    <property type="term" value="F:zinc ion binding"/>
    <property type="evidence" value="ECO:0007669"/>
    <property type="project" value="UniProtKB-KW"/>
</dbReference>
<evidence type="ECO:0000256" key="9">
    <source>
        <dbReference type="ARBA" id="ARBA00023136"/>
    </source>
</evidence>
<comment type="catalytic activity">
    <reaction evidence="1">
        <text>S-ubiquitinyl-[E2 ubiquitin-conjugating enzyme]-L-cysteine + [acceptor protein]-L-lysine = [E2 ubiquitin-conjugating enzyme]-L-cysteine + N(6)-ubiquitinyl-[acceptor protein]-L-lysine.</text>
        <dbReference type="EC" id="2.3.2.27"/>
    </reaction>
</comment>
<evidence type="ECO:0000256" key="2">
    <source>
        <dbReference type="ARBA" id="ARBA00004167"/>
    </source>
</evidence>
<dbReference type="Proteomes" id="UP000268093">
    <property type="component" value="Unassembled WGS sequence"/>
</dbReference>
<evidence type="ECO:0000259" key="14">
    <source>
        <dbReference type="PROSITE" id="PS50089"/>
    </source>
</evidence>
<evidence type="ECO:0000256" key="1">
    <source>
        <dbReference type="ARBA" id="ARBA00000900"/>
    </source>
</evidence>
<feature type="chain" id="PRO_5019027621" description="RING-type E3 ubiquitin transferase" evidence="13">
    <location>
        <begin position="27"/>
        <end position="298"/>
    </location>
</feature>
<organism evidence="15 16">
    <name type="scientific">Jimgerdemannia flammicorona</name>
    <dbReference type="NCBI Taxonomy" id="994334"/>
    <lineage>
        <taxon>Eukaryota</taxon>
        <taxon>Fungi</taxon>
        <taxon>Fungi incertae sedis</taxon>
        <taxon>Mucoromycota</taxon>
        <taxon>Mucoromycotina</taxon>
        <taxon>Endogonomycetes</taxon>
        <taxon>Endogonales</taxon>
        <taxon>Endogonaceae</taxon>
        <taxon>Jimgerdemannia</taxon>
    </lineage>
</organism>
<evidence type="ECO:0000256" key="8">
    <source>
        <dbReference type="ARBA" id="ARBA00022989"/>
    </source>
</evidence>
<feature type="transmembrane region" description="Helical" evidence="12">
    <location>
        <begin position="169"/>
        <end position="188"/>
    </location>
</feature>
<proteinExistence type="predicted"/>
<dbReference type="AlphaFoldDB" id="A0A432ZYJ0"/>
<accession>A0A432ZYJ0</accession>
<dbReference type="GO" id="GO:0016020">
    <property type="term" value="C:membrane"/>
    <property type="evidence" value="ECO:0007669"/>
    <property type="project" value="UniProtKB-SubCell"/>
</dbReference>
<evidence type="ECO:0000313" key="16">
    <source>
        <dbReference type="Proteomes" id="UP000268093"/>
    </source>
</evidence>
<keyword evidence="8 12" id="KW-1133">Transmembrane helix</keyword>
<dbReference type="SMART" id="SM00184">
    <property type="entry name" value="RING"/>
    <property type="match status" value="1"/>
</dbReference>
<dbReference type="EC" id="2.3.2.27" evidence="3"/>
<evidence type="ECO:0000256" key="10">
    <source>
        <dbReference type="PROSITE-ProRule" id="PRU00175"/>
    </source>
</evidence>
<keyword evidence="5" id="KW-0479">Metal-binding</keyword>
<dbReference type="InterPro" id="IPR003137">
    <property type="entry name" value="PA_domain"/>
</dbReference>
<dbReference type="SUPFAM" id="SSF57850">
    <property type="entry name" value="RING/U-box"/>
    <property type="match status" value="1"/>
</dbReference>
<evidence type="ECO:0000256" key="6">
    <source>
        <dbReference type="ARBA" id="ARBA00022771"/>
    </source>
</evidence>
<evidence type="ECO:0000313" key="15">
    <source>
        <dbReference type="EMBL" id="RUO95544.1"/>
    </source>
</evidence>
<feature type="region of interest" description="Disordered" evidence="11">
    <location>
        <begin position="279"/>
        <end position="298"/>
    </location>
</feature>
<keyword evidence="4 12" id="KW-0812">Transmembrane</keyword>
<name>A0A432ZYJ0_9FUNG</name>
<gene>
    <name evidence="15" type="ORF">BC936DRAFT_143781</name>
</gene>
<dbReference type="InterPro" id="IPR051653">
    <property type="entry name" value="E3_ligase_sorting_rcpt"/>
</dbReference>
<dbReference type="SUPFAM" id="SSF52025">
    <property type="entry name" value="PA domain"/>
    <property type="match status" value="1"/>
</dbReference>
<dbReference type="Gene3D" id="3.30.40.10">
    <property type="entry name" value="Zinc/RING finger domain, C3HC4 (zinc finger)"/>
    <property type="match status" value="1"/>
</dbReference>
<dbReference type="Pfam" id="PF02225">
    <property type="entry name" value="PA"/>
    <property type="match status" value="1"/>
</dbReference>